<organism evidence="2 3">
    <name type="scientific">Geoglobus acetivorans</name>
    <dbReference type="NCBI Taxonomy" id="565033"/>
    <lineage>
        <taxon>Archaea</taxon>
        <taxon>Methanobacteriati</taxon>
        <taxon>Methanobacteriota</taxon>
        <taxon>Archaeoglobi</taxon>
        <taxon>Archaeoglobales</taxon>
        <taxon>Archaeoglobaceae</taxon>
        <taxon>Geoglobus</taxon>
    </lineage>
</organism>
<accession>A0ABZ3H5L1</accession>
<keyword evidence="3" id="KW-1185">Reference proteome</keyword>
<gene>
    <name evidence="2" type="ORF">LPQ35_00715</name>
</gene>
<proteinExistence type="predicted"/>
<dbReference type="Pfam" id="PF01850">
    <property type="entry name" value="PIN"/>
    <property type="match status" value="1"/>
</dbReference>
<protein>
    <submittedName>
        <fullName evidence="2">PIN domain-containing protein</fullName>
    </submittedName>
</protein>
<dbReference type="GeneID" id="90448161"/>
<dbReference type="Gene3D" id="3.40.50.1010">
    <property type="entry name" value="5'-nuclease"/>
    <property type="match status" value="1"/>
</dbReference>
<dbReference type="EMBL" id="CP087714">
    <property type="protein sequence ID" value="XAT63919.1"/>
    <property type="molecule type" value="Genomic_DNA"/>
</dbReference>
<dbReference type="InterPro" id="IPR002716">
    <property type="entry name" value="PIN_dom"/>
</dbReference>
<evidence type="ECO:0000259" key="1">
    <source>
        <dbReference type="SMART" id="SM00670"/>
    </source>
</evidence>
<reference evidence="2 3" key="1">
    <citation type="submission" date="2021-11" db="EMBL/GenBank/DDBJ databases">
        <title>Whole genome of Geoglobus acetivorans.</title>
        <authorList>
            <person name="Liu D."/>
        </authorList>
    </citation>
    <scope>NUCLEOTIDE SEQUENCE [LARGE SCALE GENOMIC DNA]</scope>
    <source>
        <strain evidence="2 3">SBH6</strain>
    </source>
</reference>
<dbReference type="SUPFAM" id="SSF88723">
    <property type="entry name" value="PIN domain-like"/>
    <property type="match status" value="1"/>
</dbReference>
<name>A0ABZ3H5L1_GEOAI</name>
<dbReference type="SMART" id="SM00670">
    <property type="entry name" value="PINc"/>
    <property type="match status" value="1"/>
</dbReference>
<feature type="domain" description="PIN" evidence="1">
    <location>
        <begin position="1"/>
        <end position="118"/>
    </location>
</feature>
<evidence type="ECO:0000313" key="2">
    <source>
        <dbReference type="EMBL" id="XAT63919.1"/>
    </source>
</evidence>
<dbReference type="RefSeq" id="WP_193808557.1">
    <property type="nucleotide sequence ID" value="NZ_CP087714.1"/>
</dbReference>
<dbReference type="Proteomes" id="UP001492541">
    <property type="component" value="Chromosome"/>
</dbReference>
<evidence type="ECO:0000313" key="3">
    <source>
        <dbReference type="Proteomes" id="UP001492541"/>
    </source>
</evidence>
<sequence length="126" mass="14539">MIYVTDTHPLVWYLMDRLPENADRIFTSAEKGDAIIYIPTIVLAECMYLAESGRIEIDFEDLLGRLEVGRNFVPVSFNFKVLKLLPEVKLKELHDRIIVATARILDAKLITKDEEIRESGMVETVW</sequence>
<dbReference type="InterPro" id="IPR029060">
    <property type="entry name" value="PIN-like_dom_sf"/>
</dbReference>